<evidence type="ECO:0000313" key="2">
    <source>
        <dbReference type="Proteomes" id="UP000217507"/>
    </source>
</evidence>
<reference evidence="1 2" key="1">
    <citation type="submission" date="2017-06" db="EMBL/GenBank/DDBJ databases">
        <title>Genome sequencing of cyanobaciteial culture collection at National Institute for Environmental Studies (NIES).</title>
        <authorList>
            <person name="Hirose Y."/>
            <person name="Shimura Y."/>
            <person name="Fujisawa T."/>
            <person name="Nakamura Y."/>
            <person name="Kawachi M."/>
        </authorList>
    </citation>
    <scope>NUCLEOTIDE SEQUENCE [LARGE SCALE GENOMIC DNA]</scope>
    <source>
        <strain evidence="1 2">NIES-23</strain>
        <plasmid evidence="2">Plasmid Plasmid4 dna</plasmid>
    </source>
</reference>
<name>A0A1Z4KX50_ANAVA</name>
<dbReference type="Proteomes" id="UP000217507">
    <property type="component" value="Plasmid Plasmid4 dna"/>
</dbReference>
<accession>A0A1Z4KX50</accession>
<sequence>MTFWFGIGIMQLIPKEYDDYYPDEILNCLVDKLESELADDVQIREVLMKPGVDLYTRAEPTDRPTVIASSINSGGELPDRIALPILTAIQNVETVDYAPYEYCSKMPDPIADILIPGFGKRVQSTEATQQLLYSRIKLEDFCVTPLKGFWVGGLEQHLAAFTEWRDSLYNEADFLPRGRVSREEILEFYDEHLLPMLRFCNDYRLIFVFGF</sequence>
<gene>
    <name evidence="1" type="ORF">NIES23_63790</name>
</gene>
<protein>
    <submittedName>
        <fullName evidence="1">Uncharacterized protein</fullName>
    </submittedName>
</protein>
<dbReference type="AlphaFoldDB" id="A0A1Z4KX50"/>
<proteinExistence type="predicted"/>
<dbReference type="EMBL" id="AP018220">
    <property type="protein sequence ID" value="BAY73527.1"/>
    <property type="molecule type" value="Genomic_DNA"/>
</dbReference>
<keyword evidence="1" id="KW-0614">Plasmid</keyword>
<evidence type="ECO:0000313" key="1">
    <source>
        <dbReference type="EMBL" id="BAY73527.1"/>
    </source>
</evidence>
<organism evidence="1 2">
    <name type="scientific">Trichormus variabilis NIES-23</name>
    <dbReference type="NCBI Taxonomy" id="1973479"/>
    <lineage>
        <taxon>Bacteria</taxon>
        <taxon>Bacillati</taxon>
        <taxon>Cyanobacteriota</taxon>
        <taxon>Cyanophyceae</taxon>
        <taxon>Nostocales</taxon>
        <taxon>Nostocaceae</taxon>
        <taxon>Trichormus</taxon>
    </lineage>
</organism>
<geneLocation type="plasmid" evidence="1">
    <name>plasmid4</name>
</geneLocation>